<organism evidence="2 3">
    <name type="scientific">Aplosporella prunicola CBS 121167</name>
    <dbReference type="NCBI Taxonomy" id="1176127"/>
    <lineage>
        <taxon>Eukaryota</taxon>
        <taxon>Fungi</taxon>
        <taxon>Dikarya</taxon>
        <taxon>Ascomycota</taxon>
        <taxon>Pezizomycotina</taxon>
        <taxon>Dothideomycetes</taxon>
        <taxon>Dothideomycetes incertae sedis</taxon>
        <taxon>Botryosphaeriales</taxon>
        <taxon>Aplosporellaceae</taxon>
        <taxon>Aplosporella</taxon>
    </lineage>
</organism>
<feature type="region of interest" description="Disordered" evidence="1">
    <location>
        <begin position="108"/>
        <end position="153"/>
    </location>
</feature>
<dbReference type="GeneID" id="54297994"/>
<reference evidence="2" key="1">
    <citation type="journal article" date="2020" name="Stud. Mycol.">
        <title>101 Dothideomycetes genomes: a test case for predicting lifestyles and emergence of pathogens.</title>
        <authorList>
            <person name="Haridas S."/>
            <person name="Albert R."/>
            <person name="Binder M."/>
            <person name="Bloem J."/>
            <person name="Labutti K."/>
            <person name="Salamov A."/>
            <person name="Andreopoulos B."/>
            <person name="Baker S."/>
            <person name="Barry K."/>
            <person name="Bills G."/>
            <person name="Bluhm B."/>
            <person name="Cannon C."/>
            <person name="Castanera R."/>
            <person name="Culley D."/>
            <person name="Daum C."/>
            <person name="Ezra D."/>
            <person name="Gonzalez J."/>
            <person name="Henrissat B."/>
            <person name="Kuo A."/>
            <person name="Liang C."/>
            <person name="Lipzen A."/>
            <person name="Lutzoni F."/>
            <person name="Magnuson J."/>
            <person name="Mondo S."/>
            <person name="Nolan M."/>
            <person name="Ohm R."/>
            <person name="Pangilinan J."/>
            <person name="Park H.-J."/>
            <person name="Ramirez L."/>
            <person name="Alfaro M."/>
            <person name="Sun H."/>
            <person name="Tritt A."/>
            <person name="Yoshinaga Y."/>
            <person name="Zwiers L.-H."/>
            <person name="Turgeon B."/>
            <person name="Goodwin S."/>
            <person name="Spatafora J."/>
            <person name="Crous P."/>
            <person name="Grigoriev I."/>
        </authorList>
    </citation>
    <scope>NUCLEOTIDE SEQUENCE</scope>
    <source>
        <strain evidence="2">CBS 121167</strain>
    </source>
</reference>
<dbReference type="EMBL" id="ML995486">
    <property type="protein sequence ID" value="KAF2141590.1"/>
    <property type="molecule type" value="Genomic_DNA"/>
</dbReference>
<accession>A0A6A6BBU4</accession>
<dbReference type="AlphaFoldDB" id="A0A6A6BBU4"/>
<evidence type="ECO:0000313" key="2">
    <source>
        <dbReference type="EMBL" id="KAF2141590.1"/>
    </source>
</evidence>
<sequence length="153" mass="16696">MLKGLAQGIAAVVSSPGQLPLRLLTIHANPIQPRQTPAAISHRLHIQLLNLSNMSVLPNSPVNAELRQPVLQHLPYHLRDADYERVISVKTDIQITFEQAEPGKWDSIACSKDKGEARDTGKKSTSRSWSTCSSNASEEQINSSTDSSAQQSS</sequence>
<feature type="compositionally biased region" description="Basic and acidic residues" evidence="1">
    <location>
        <begin position="111"/>
        <end position="122"/>
    </location>
</feature>
<dbReference type="Proteomes" id="UP000799438">
    <property type="component" value="Unassembled WGS sequence"/>
</dbReference>
<proteinExistence type="predicted"/>
<feature type="compositionally biased region" description="Low complexity" evidence="1">
    <location>
        <begin position="126"/>
        <end position="153"/>
    </location>
</feature>
<gene>
    <name evidence="2" type="ORF">K452DRAFT_287546</name>
</gene>
<evidence type="ECO:0000313" key="3">
    <source>
        <dbReference type="Proteomes" id="UP000799438"/>
    </source>
</evidence>
<evidence type="ECO:0000256" key="1">
    <source>
        <dbReference type="SAM" id="MobiDB-lite"/>
    </source>
</evidence>
<keyword evidence="3" id="KW-1185">Reference proteome</keyword>
<name>A0A6A6BBU4_9PEZI</name>
<protein>
    <submittedName>
        <fullName evidence="2">Uncharacterized protein</fullName>
    </submittedName>
</protein>
<dbReference type="RefSeq" id="XP_033397302.1">
    <property type="nucleotide sequence ID" value="XM_033540498.1"/>
</dbReference>